<dbReference type="InterPro" id="IPR044140">
    <property type="entry name" value="ProRS_anticodon_short"/>
</dbReference>
<comment type="function">
    <text evidence="13">Mitochondrial aminoacyl-tRNA synthetase that catalyzes the specific attachment of the proline amino acid (aa) to the homologous transfer RNA (tRNA), further participating in protein synthesis. The reaction occurs in a two steps: proline is first activated by ATP to form Pro-AMP and then transferred to the acceptor end of tRNA(Pro).</text>
</comment>
<dbReference type="EMBL" id="JAHKSW010000011">
    <property type="protein sequence ID" value="KAG7326437.1"/>
    <property type="molecule type" value="Genomic_DNA"/>
</dbReference>
<comment type="catalytic activity">
    <reaction evidence="12">
        <text>tRNA(Pro) + L-proline + ATP = L-prolyl-tRNA(Pro) + AMP + diphosphate</text>
        <dbReference type="Rhea" id="RHEA:14305"/>
        <dbReference type="Rhea" id="RHEA-COMP:9700"/>
        <dbReference type="Rhea" id="RHEA-COMP:9702"/>
        <dbReference type="ChEBI" id="CHEBI:30616"/>
        <dbReference type="ChEBI" id="CHEBI:33019"/>
        <dbReference type="ChEBI" id="CHEBI:60039"/>
        <dbReference type="ChEBI" id="CHEBI:78442"/>
        <dbReference type="ChEBI" id="CHEBI:78532"/>
        <dbReference type="ChEBI" id="CHEBI:456215"/>
        <dbReference type="EC" id="6.1.1.15"/>
    </reaction>
</comment>
<name>A0A9D3SJJ1_9TELE</name>
<dbReference type="EC" id="6.1.1.15" evidence="3"/>
<evidence type="ECO:0000256" key="12">
    <source>
        <dbReference type="ARBA" id="ARBA00047671"/>
    </source>
</evidence>
<dbReference type="InterPro" id="IPR050062">
    <property type="entry name" value="Pro-tRNA_synthetase"/>
</dbReference>
<keyword evidence="9" id="KW-0496">Mitochondrion</keyword>
<evidence type="ECO:0000313" key="17">
    <source>
        <dbReference type="Proteomes" id="UP000824219"/>
    </source>
</evidence>
<keyword evidence="4" id="KW-0436">Ligase</keyword>
<dbReference type="GO" id="GO:0005524">
    <property type="term" value="F:ATP binding"/>
    <property type="evidence" value="ECO:0007669"/>
    <property type="project" value="UniProtKB-KW"/>
</dbReference>
<evidence type="ECO:0000259" key="15">
    <source>
        <dbReference type="PROSITE" id="PS50862"/>
    </source>
</evidence>
<evidence type="ECO:0000256" key="10">
    <source>
        <dbReference type="ARBA" id="ARBA00023146"/>
    </source>
</evidence>
<evidence type="ECO:0000256" key="9">
    <source>
        <dbReference type="ARBA" id="ARBA00023128"/>
    </source>
</evidence>
<dbReference type="InterPro" id="IPR002316">
    <property type="entry name" value="Pro-tRNA-ligase_IIa"/>
</dbReference>
<sequence>METLTHLCRRKACTLLPSLLSKTCSRSHYCHPQASQCSARVSSKPLTPTPLVSRIFQPSNLREGQDTGDMTCRSQRLMLKAGLIHSSNPGCFYYLPAALRSMEKLVRLIDEEMQAIGGQKVDMPALCGAELWKRSGRWELMGKEMFRLQDRHNAEYCLGPTHEEAVTDLLASQSTLSYKQLPLLLYQVTRKFRDEQKPKFGLLRGREFYMKDMYSFDISEEAALHTYRSVCQAYARLFDRLGLRWVQVQAATGNIGGTLSHEFHLPADIGEDRLLMCGNCGFSANVETVEAGQTDCPQCHTTHLTESKGIELGHTFYLGTKYSKVFNATFVNAQNKPSVTEMGCFGLGVNRILAASIEVLSSEDYIRWPGLLAPYQVCILPPKKGSKAGEAIHLAEELAQSLGNSLPNLKGEVVLDDRTQLTIGKRLKDANMLGYPYVVVVGQKAMEEQPVFEVVCQSSGETMYLSKDALMHVLTGVETV</sequence>
<proteinExistence type="inferred from homology"/>
<dbReference type="Proteomes" id="UP000824219">
    <property type="component" value="Linkage Group LG11"/>
</dbReference>
<comment type="subcellular location">
    <subcellularLocation>
        <location evidence="1">Mitochondrion matrix</location>
    </subcellularLocation>
</comment>
<dbReference type="CDD" id="cd00779">
    <property type="entry name" value="ProRS_core_prok"/>
    <property type="match status" value="1"/>
</dbReference>
<dbReference type="GO" id="GO:0004827">
    <property type="term" value="F:proline-tRNA ligase activity"/>
    <property type="evidence" value="ECO:0007669"/>
    <property type="project" value="UniProtKB-EC"/>
</dbReference>
<accession>A0A9D3SJJ1</accession>
<evidence type="ECO:0000256" key="7">
    <source>
        <dbReference type="ARBA" id="ARBA00022917"/>
    </source>
</evidence>
<reference evidence="16 17" key="1">
    <citation type="submission" date="2021-06" db="EMBL/GenBank/DDBJ databases">
        <title>Chromosome-level genome assembly of the red-tail catfish (Hemibagrus wyckioides).</title>
        <authorList>
            <person name="Shao F."/>
        </authorList>
    </citation>
    <scope>NUCLEOTIDE SEQUENCE [LARGE SCALE GENOMIC DNA]</scope>
    <source>
        <strain evidence="16">EC202008001</strain>
        <tissue evidence="16">Blood</tissue>
    </source>
</reference>
<dbReference type="GO" id="GO:0006433">
    <property type="term" value="P:prolyl-tRNA aminoacylation"/>
    <property type="evidence" value="ECO:0007669"/>
    <property type="project" value="InterPro"/>
</dbReference>
<dbReference type="PROSITE" id="PS50862">
    <property type="entry name" value="AA_TRNA_LIGASE_II"/>
    <property type="match status" value="1"/>
</dbReference>
<evidence type="ECO:0000256" key="14">
    <source>
        <dbReference type="ARBA" id="ARBA00071545"/>
    </source>
</evidence>
<evidence type="ECO:0000256" key="13">
    <source>
        <dbReference type="ARBA" id="ARBA00058798"/>
    </source>
</evidence>
<dbReference type="InterPro" id="IPR036621">
    <property type="entry name" value="Anticodon-bd_dom_sf"/>
</dbReference>
<dbReference type="PANTHER" id="PTHR42753">
    <property type="entry name" value="MITOCHONDRIAL RIBOSOME PROTEIN L39/PROLYL-TRNA LIGASE FAMILY MEMBER"/>
    <property type="match status" value="1"/>
</dbReference>
<dbReference type="FunFam" id="3.40.50.800:FF:000020">
    <property type="entry name" value="Probable proline--tRNA ligase, mitochondrial"/>
    <property type="match status" value="1"/>
</dbReference>
<dbReference type="SUPFAM" id="SSF55681">
    <property type="entry name" value="Class II aaRS and biotin synthetases"/>
    <property type="match status" value="1"/>
</dbReference>
<keyword evidence="6" id="KW-0067">ATP-binding</keyword>
<dbReference type="AlphaFoldDB" id="A0A9D3SJJ1"/>
<dbReference type="InterPro" id="IPR006195">
    <property type="entry name" value="aa-tRNA-synth_II"/>
</dbReference>
<organism evidence="16 17">
    <name type="scientific">Hemibagrus wyckioides</name>
    <dbReference type="NCBI Taxonomy" id="337641"/>
    <lineage>
        <taxon>Eukaryota</taxon>
        <taxon>Metazoa</taxon>
        <taxon>Chordata</taxon>
        <taxon>Craniata</taxon>
        <taxon>Vertebrata</taxon>
        <taxon>Euteleostomi</taxon>
        <taxon>Actinopterygii</taxon>
        <taxon>Neopterygii</taxon>
        <taxon>Teleostei</taxon>
        <taxon>Ostariophysi</taxon>
        <taxon>Siluriformes</taxon>
        <taxon>Bagridae</taxon>
        <taxon>Hemibagrus</taxon>
    </lineage>
</organism>
<dbReference type="CDD" id="cd00861">
    <property type="entry name" value="ProRS_anticodon_short"/>
    <property type="match status" value="1"/>
</dbReference>
<feature type="domain" description="Aminoacyl-transfer RNA synthetases class-II family profile" evidence="15">
    <location>
        <begin position="96"/>
        <end position="374"/>
    </location>
</feature>
<dbReference type="FunFam" id="3.30.930.10:FF:000042">
    <property type="entry name" value="probable proline--tRNA ligase, mitochondrial"/>
    <property type="match status" value="1"/>
</dbReference>
<evidence type="ECO:0000313" key="16">
    <source>
        <dbReference type="EMBL" id="KAG7326437.1"/>
    </source>
</evidence>
<keyword evidence="8" id="KW-0809">Transit peptide</keyword>
<evidence type="ECO:0000256" key="1">
    <source>
        <dbReference type="ARBA" id="ARBA00004305"/>
    </source>
</evidence>
<dbReference type="OrthoDB" id="10267474at2759"/>
<evidence type="ECO:0000256" key="4">
    <source>
        <dbReference type="ARBA" id="ARBA00022598"/>
    </source>
</evidence>
<dbReference type="InterPro" id="IPR004154">
    <property type="entry name" value="Anticodon-bd"/>
</dbReference>
<dbReference type="Gene3D" id="3.40.50.800">
    <property type="entry name" value="Anticodon-binding domain"/>
    <property type="match status" value="1"/>
</dbReference>
<dbReference type="Pfam" id="PF00587">
    <property type="entry name" value="tRNA-synt_2b"/>
    <property type="match status" value="1"/>
</dbReference>
<keyword evidence="17" id="KW-1185">Reference proteome</keyword>
<dbReference type="Pfam" id="PF03129">
    <property type="entry name" value="HGTP_anticodon"/>
    <property type="match status" value="1"/>
</dbReference>
<protein>
    <recommendedName>
        <fullName evidence="14">Probable proline--tRNA ligase, mitochondrial</fullName>
        <ecNumber evidence="3">6.1.1.15</ecNumber>
    </recommendedName>
    <alternativeName>
        <fullName evidence="11">Prolyl-tRNA synthetase</fullName>
    </alternativeName>
</protein>
<dbReference type="Gene3D" id="3.30.930.10">
    <property type="entry name" value="Bira Bifunctional Protein, Domain 2"/>
    <property type="match status" value="1"/>
</dbReference>
<dbReference type="InterPro" id="IPR002314">
    <property type="entry name" value="aa-tRNA-synt_IIb"/>
</dbReference>
<dbReference type="GO" id="GO:0005759">
    <property type="term" value="C:mitochondrial matrix"/>
    <property type="evidence" value="ECO:0007669"/>
    <property type="project" value="UniProtKB-SubCell"/>
</dbReference>
<keyword evidence="7" id="KW-0648">Protein biosynthesis</keyword>
<evidence type="ECO:0000256" key="8">
    <source>
        <dbReference type="ARBA" id="ARBA00022946"/>
    </source>
</evidence>
<comment type="similarity">
    <text evidence="2">Belongs to the class-II aminoacyl-tRNA synthetase family.</text>
</comment>
<dbReference type="SUPFAM" id="SSF52954">
    <property type="entry name" value="Class II aaRS ABD-related"/>
    <property type="match status" value="1"/>
</dbReference>
<comment type="caution">
    <text evidence="16">The sequence shown here is derived from an EMBL/GenBank/DDBJ whole genome shotgun (WGS) entry which is preliminary data.</text>
</comment>
<evidence type="ECO:0000256" key="2">
    <source>
        <dbReference type="ARBA" id="ARBA00008226"/>
    </source>
</evidence>
<dbReference type="InterPro" id="IPR033730">
    <property type="entry name" value="ProRS_core_prok"/>
</dbReference>
<evidence type="ECO:0000256" key="5">
    <source>
        <dbReference type="ARBA" id="ARBA00022741"/>
    </source>
</evidence>
<keyword evidence="5" id="KW-0547">Nucleotide-binding</keyword>
<dbReference type="InterPro" id="IPR045864">
    <property type="entry name" value="aa-tRNA-synth_II/BPL/LPL"/>
</dbReference>
<dbReference type="PRINTS" id="PR01046">
    <property type="entry name" value="TRNASYNTHPRO"/>
</dbReference>
<keyword evidence="10" id="KW-0030">Aminoacyl-tRNA synthetase</keyword>
<evidence type="ECO:0000256" key="3">
    <source>
        <dbReference type="ARBA" id="ARBA00012831"/>
    </source>
</evidence>
<evidence type="ECO:0000256" key="11">
    <source>
        <dbReference type="ARBA" id="ARBA00029731"/>
    </source>
</evidence>
<dbReference type="PANTHER" id="PTHR42753:SF10">
    <property type="entry name" value="PROLINE--TRNA LIGASE, MITOCHONDRIAL-RELATED"/>
    <property type="match status" value="1"/>
</dbReference>
<evidence type="ECO:0000256" key="6">
    <source>
        <dbReference type="ARBA" id="ARBA00022840"/>
    </source>
</evidence>
<gene>
    <name evidence="16" type="ORF">KOW79_009838</name>
</gene>